<dbReference type="PROSITE" id="PS00028">
    <property type="entry name" value="ZINC_FINGER_C2H2_1"/>
    <property type="match status" value="1"/>
</dbReference>
<dbReference type="Gene3D" id="3.30.160.60">
    <property type="entry name" value="Classic Zinc Finger"/>
    <property type="match status" value="2"/>
</dbReference>
<dbReference type="Proteomes" id="UP000807025">
    <property type="component" value="Unassembled WGS sequence"/>
</dbReference>
<organism evidence="7 8">
    <name type="scientific">Pleurotus eryngii</name>
    <name type="common">Boletus of the steppes</name>
    <dbReference type="NCBI Taxonomy" id="5323"/>
    <lineage>
        <taxon>Eukaryota</taxon>
        <taxon>Fungi</taxon>
        <taxon>Dikarya</taxon>
        <taxon>Basidiomycota</taxon>
        <taxon>Agaricomycotina</taxon>
        <taxon>Agaricomycetes</taxon>
        <taxon>Agaricomycetidae</taxon>
        <taxon>Agaricales</taxon>
        <taxon>Pleurotineae</taxon>
        <taxon>Pleurotaceae</taxon>
        <taxon>Pleurotus</taxon>
    </lineage>
</organism>
<dbReference type="InterPro" id="IPR052795">
    <property type="entry name" value="RREB1"/>
</dbReference>
<feature type="domain" description="C2H2-type" evidence="6">
    <location>
        <begin position="335"/>
        <end position="363"/>
    </location>
</feature>
<evidence type="ECO:0000256" key="1">
    <source>
        <dbReference type="ARBA" id="ARBA00022723"/>
    </source>
</evidence>
<dbReference type="GO" id="GO:0008270">
    <property type="term" value="F:zinc ion binding"/>
    <property type="evidence" value="ECO:0007669"/>
    <property type="project" value="UniProtKB-KW"/>
</dbReference>
<feature type="compositionally biased region" description="Polar residues" evidence="5">
    <location>
        <begin position="125"/>
        <end position="139"/>
    </location>
</feature>
<dbReference type="EMBL" id="MU154680">
    <property type="protein sequence ID" value="KAF9489185.1"/>
    <property type="molecule type" value="Genomic_DNA"/>
</dbReference>
<feature type="domain" description="C2H2-type" evidence="6">
    <location>
        <begin position="307"/>
        <end position="334"/>
    </location>
</feature>
<dbReference type="GO" id="GO:0001228">
    <property type="term" value="F:DNA-binding transcription activator activity, RNA polymerase II-specific"/>
    <property type="evidence" value="ECO:0007669"/>
    <property type="project" value="TreeGrafter"/>
</dbReference>
<evidence type="ECO:0000313" key="7">
    <source>
        <dbReference type="EMBL" id="KAF9489185.1"/>
    </source>
</evidence>
<evidence type="ECO:0000313" key="8">
    <source>
        <dbReference type="Proteomes" id="UP000807025"/>
    </source>
</evidence>
<dbReference type="GO" id="GO:0005634">
    <property type="term" value="C:nucleus"/>
    <property type="evidence" value="ECO:0007669"/>
    <property type="project" value="TreeGrafter"/>
</dbReference>
<feature type="non-terminal residue" evidence="7">
    <location>
        <position position="365"/>
    </location>
</feature>
<feature type="region of interest" description="Disordered" evidence="5">
    <location>
        <begin position="1"/>
        <end position="21"/>
    </location>
</feature>
<dbReference type="FunFam" id="3.30.160.60:FF:000446">
    <property type="entry name" value="Zinc finger protein"/>
    <property type="match status" value="1"/>
</dbReference>
<accession>A0A9P5ZKY7</accession>
<keyword evidence="8" id="KW-1185">Reference proteome</keyword>
<keyword evidence="1" id="KW-0479">Metal-binding</keyword>
<dbReference type="SMART" id="SM00355">
    <property type="entry name" value="ZnF_C2H2"/>
    <property type="match status" value="2"/>
</dbReference>
<dbReference type="Pfam" id="PF00096">
    <property type="entry name" value="zf-C2H2"/>
    <property type="match status" value="1"/>
</dbReference>
<dbReference type="InterPro" id="IPR036236">
    <property type="entry name" value="Znf_C2H2_sf"/>
</dbReference>
<evidence type="ECO:0000259" key="6">
    <source>
        <dbReference type="PROSITE" id="PS50157"/>
    </source>
</evidence>
<protein>
    <recommendedName>
        <fullName evidence="6">C2H2-type domain-containing protein</fullName>
    </recommendedName>
</protein>
<name>A0A9P5ZKY7_PLEER</name>
<keyword evidence="2 4" id="KW-0863">Zinc-finger</keyword>
<feature type="region of interest" description="Disordered" evidence="5">
    <location>
        <begin position="125"/>
        <end position="158"/>
    </location>
</feature>
<gene>
    <name evidence="7" type="ORF">BDN71DRAFT_1456516</name>
</gene>
<proteinExistence type="predicted"/>
<feature type="compositionally biased region" description="Polar residues" evidence="5">
    <location>
        <begin position="1"/>
        <end position="13"/>
    </location>
</feature>
<dbReference type="OrthoDB" id="654211at2759"/>
<dbReference type="SUPFAM" id="SSF57667">
    <property type="entry name" value="beta-beta-alpha zinc fingers"/>
    <property type="match status" value="1"/>
</dbReference>
<sequence>MYGTSSVPCNNSESEGHRELGQYDDTSQQWTTYWPCSSRSIPKFNPYTLPFGVPETPSVSTAFDASTSSVPCNNSESEGYRELGQYDDTSQQWTTYWPCSSRSIPKFNPYTLPFGVPETPSVSTAFDASTSSVPCNNSESEGHRELGQYDDPSQQWTTDWPYSSPSFNNFNPYPPPPVVPETASVFHAFDASLPSVFSSNPVFQTVHDHSTTPYHASLRSVAQPPVNEWRASSPPLVNSGLPSTTLSLPVRDTCPSQQAPSFVREDNNIPQPEHIPSSDDNRVVRPQIATAATRRAAARRRLHQPKHICKVCGSRFTSKPNRDRHVRAHFGERPFACECGTAFTSKNDLKRHRRSSGHRHPNTLN</sequence>
<dbReference type="PANTHER" id="PTHR46451:SF1">
    <property type="entry name" value="RAS-RESPONSIVE ELEMENT-BINDING PROTEIN 1"/>
    <property type="match status" value="1"/>
</dbReference>
<evidence type="ECO:0000256" key="3">
    <source>
        <dbReference type="ARBA" id="ARBA00022833"/>
    </source>
</evidence>
<evidence type="ECO:0000256" key="4">
    <source>
        <dbReference type="PROSITE-ProRule" id="PRU00042"/>
    </source>
</evidence>
<evidence type="ECO:0000256" key="5">
    <source>
        <dbReference type="SAM" id="MobiDB-lite"/>
    </source>
</evidence>
<keyword evidence="3" id="KW-0862">Zinc</keyword>
<reference evidence="7" key="1">
    <citation type="submission" date="2020-11" db="EMBL/GenBank/DDBJ databases">
        <authorList>
            <consortium name="DOE Joint Genome Institute"/>
            <person name="Ahrendt S."/>
            <person name="Riley R."/>
            <person name="Andreopoulos W."/>
            <person name="Labutti K."/>
            <person name="Pangilinan J."/>
            <person name="Ruiz-Duenas F.J."/>
            <person name="Barrasa J.M."/>
            <person name="Sanchez-Garcia M."/>
            <person name="Camarero S."/>
            <person name="Miyauchi S."/>
            <person name="Serrano A."/>
            <person name="Linde D."/>
            <person name="Babiker R."/>
            <person name="Drula E."/>
            <person name="Ayuso-Fernandez I."/>
            <person name="Pacheco R."/>
            <person name="Padilla G."/>
            <person name="Ferreira P."/>
            <person name="Barriuso J."/>
            <person name="Kellner H."/>
            <person name="Castanera R."/>
            <person name="Alfaro M."/>
            <person name="Ramirez L."/>
            <person name="Pisabarro A.G."/>
            <person name="Kuo A."/>
            <person name="Tritt A."/>
            <person name="Lipzen A."/>
            <person name="He G."/>
            <person name="Yan M."/>
            <person name="Ng V."/>
            <person name="Cullen D."/>
            <person name="Martin F."/>
            <person name="Rosso M.-N."/>
            <person name="Henrissat B."/>
            <person name="Hibbett D."/>
            <person name="Martinez A.T."/>
            <person name="Grigoriev I.V."/>
        </authorList>
    </citation>
    <scope>NUCLEOTIDE SEQUENCE</scope>
    <source>
        <strain evidence="7">ATCC 90797</strain>
    </source>
</reference>
<evidence type="ECO:0000256" key="2">
    <source>
        <dbReference type="ARBA" id="ARBA00022771"/>
    </source>
</evidence>
<dbReference type="PROSITE" id="PS50157">
    <property type="entry name" value="ZINC_FINGER_C2H2_2"/>
    <property type="match status" value="2"/>
</dbReference>
<dbReference type="GO" id="GO:0000978">
    <property type="term" value="F:RNA polymerase II cis-regulatory region sequence-specific DNA binding"/>
    <property type="evidence" value="ECO:0007669"/>
    <property type="project" value="TreeGrafter"/>
</dbReference>
<dbReference type="AlphaFoldDB" id="A0A9P5ZKY7"/>
<dbReference type="InterPro" id="IPR013087">
    <property type="entry name" value="Znf_C2H2_type"/>
</dbReference>
<dbReference type="PANTHER" id="PTHR46451">
    <property type="entry name" value="RAS-RESPONSIVE ELEMENT-BINDING PROTEIN 1"/>
    <property type="match status" value="1"/>
</dbReference>
<comment type="caution">
    <text evidence="7">The sequence shown here is derived from an EMBL/GenBank/DDBJ whole genome shotgun (WGS) entry which is preliminary data.</text>
</comment>